<name>A0AAD8ANP7_BIOPF</name>
<organism evidence="2 3">
    <name type="scientific">Biomphalaria pfeifferi</name>
    <name type="common">Bloodfluke planorb</name>
    <name type="synonym">Freshwater snail</name>
    <dbReference type="NCBI Taxonomy" id="112525"/>
    <lineage>
        <taxon>Eukaryota</taxon>
        <taxon>Metazoa</taxon>
        <taxon>Spiralia</taxon>
        <taxon>Lophotrochozoa</taxon>
        <taxon>Mollusca</taxon>
        <taxon>Gastropoda</taxon>
        <taxon>Heterobranchia</taxon>
        <taxon>Euthyneura</taxon>
        <taxon>Panpulmonata</taxon>
        <taxon>Hygrophila</taxon>
        <taxon>Lymnaeoidea</taxon>
        <taxon>Planorbidae</taxon>
        <taxon>Biomphalaria</taxon>
    </lineage>
</organism>
<comment type="caution">
    <text evidence="2">The sequence shown here is derived from an EMBL/GenBank/DDBJ whole genome shotgun (WGS) entry which is preliminary data.</text>
</comment>
<reference evidence="2" key="2">
    <citation type="submission" date="2023-04" db="EMBL/GenBank/DDBJ databases">
        <authorList>
            <person name="Bu L."/>
            <person name="Lu L."/>
            <person name="Laidemitt M.R."/>
            <person name="Zhang S.M."/>
            <person name="Mutuku M."/>
            <person name="Mkoji G."/>
            <person name="Steinauer M."/>
            <person name="Loker E.S."/>
        </authorList>
    </citation>
    <scope>NUCLEOTIDE SEQUENCE</scope>
    <source>
        <strain evidence="2">KasaAsao</strain>
        <tissue evidence="2">Whole Snail</tissue>
    </source>
</reference>
<dbReference type="InterPro" id="IPR036264">
    <property type="entry name" value="Bact_exopeptidase_dim_dom"/>
</dbReference>
<dbReference type="SUPFAM" id="SSF55031">
    <property type="entry name" value="Bacterial exopeptidase dimerisation domain"/>
    <property type="match status" value="1"/>
</dbReference>
<dbReference type="AlphaFoldDB" id="A0AAD8ANP7"/>
<evidence type="ECO:0000313" key="3">
    <source>
        <dbReference type="Proteomes" id="UP001233172"/>
    </source>
</evidence>
<dbReference type="Pfam" id="PF07687">
    <property type="entry name" value="M20_dimer"/>
    <property type="match status" value="1"/>
</dbReference>
<proteinExistence type="predicted"/>
<evidence type="ECO:0000259" key="1">
    <source>
        <dbReference type="Pfam" id="PF07687"/>
    </source>
</evidence>
<reference evidence="2" key="1">
    <citation type="journal article" date="2023" name="PLoS Negl. Trop. Dis.">
        <title>A genome sequence for Biomphalaria pfeifferi, the major vector snail for the human-infecting parasite Schistosoma mansoni.</title>
        <authorList>
            <person name="Bu L."/>
            <person name="Lu L."/>
            <person name="Laidemitt M.R."/>
            <person name="Zhang S.M."/>
            <person name="Mutuku M."/>
            <person name="Mkoji G."/>
            <person name="Steinauer M."/>
            <person name="Loker E.S."/>
        </authorList>
    </citation>
    <scope>NUCLEOTIDE SEQUENCE</scope>
    <source>
        <strain evidence="2">KasaAsao</strain>
    </source>
</reference>
<sequence length="182" mass="19564">MVEAAKRSDLVLSFENGGNGIATVARRGISDWTLEVTAKTGHSSAIFKESMGSGAIFEASRILNQFYEQLRGEKYLTFNPGLFVGGTTADAPDHNGKASGKTNVVAAKAIIRGDIRFISKAQEDAARAKMREIVSKNLNGTSAKISFVDGIPAMAPTECELRIIEKTRPGFAGFESRKHRAA</sequence>
<evidence type="ECO:0000313" key="2">
    <source>
        <dbReference type="EMBL" id="KAK0039157.1"/>
    </source>
</evidence>
<gene>
    <name evidence="2" type="ORF">Bpfe_031422</name>
</gene>
<protein>
    <submittedName>
        <fullName evidence="2">M20/M25/M40 family metallo-hydrolase</fullName>
    </submittedName>
</protein>
<dbReference type="Proteomes" id="UP001233172">
    <property type="component" value="Unassembled WGS sequence"/>
</dbReference>
<dbReference type="Gene3D" id="3.30.70.360">
    <property type="match status" value="1"/>
</dbReference>
<accession>A0AAD8ANP7</accession>
<feature type="domain" description="Peptidase M20 dimerisation" evidence="1">
    <location>
        <begin position="24"/>
        <end position="138"/>
    </location>
</feature>
<dbReference type="EMBL" id="JASAOG010000481">
    <property type="protein sequence ID" value="KAK0039157.1"/>
    <property type="molecule type" value="Genomic_DNA"/>
</dbReference>
<keyword evidence="3" id="KW-1185">Reference proteome</keyword>
<dbReference type="InterPro" id="IPR011650">
    <property type="entry name" value="Peptidase_M20_dimer"/>
</dbReference>